<dbReference type="Proteomes" id="UP001595839">
    <property type="component" value="Unassembled WGS sequence"/>
</dbReference>
<evidence type="ECO:0000259" key="1">
    <source>
        <dbReference type="SMART" id="SM00829"/>
    </source>
</evidence>
<dbReference type="Gene3D" id="3.40.50.720">
    <property type="entry name" value="NAD(P)-binding Rossmann-like Domain"/>
    <property type="match status" value="1"/>
</dbReference>
<keyword evidence="2" id="KW-0560">Oxidoreductase</keyword>
<dbReference type="Gene3D" id="3.90.180.10">
    <property type="entry name" value="Medium-chain alcohol dehydrogenases, catalytic domain"/>
    <property type="match status" value="1"/>
</dbReference>
<reference evidence="3" key="1">
    <citation type="journal article" date="2019" name="Int. J. Syst. Evol. Microbiol.">
        <title>The Global Catalogue of Microorganisms (GCM) 10K type strain sequencing project: providing services to taxonomists for standard genome sequencing and annotation.</title>
        <authorList>
            <consortium name="The Broad Institute Genomics Platform"/>
            <consortium name="The Broad Institute Genome Sequencing Center for Infectious Disease"/>
            <person name="Wu L."/>
            <person name="Ma J."/>
        </authorList>
    </citation>
    <scope>NUCLEOTIDE SEQUENCE [LARGE SCALE GENOMIC DNA]</scope>
    <source>
        <strain evidence="3">CGMCC 4.7177</strain>
    </source>
</reference>
<dbReference type="InterPro" id="IPR013154">
    <property type="entry name" value="ADH-like_N"/>
</dbReference>
<dbReference type="InterPro" id="IPR052585">
    <property type="entry name" value="Lipid_raft_assoc_Zn_ADH"/>
</dbReference>
<dbReference type="RefSeq" id="WP_381172346.1">
    <property type="nucleotide sequence ID" value="NZ_JBHSFK010000009.1"/>
</dbReference>
<dbReference type="EMBL" id="JBHSFK010000009">
    <property type="protein sequence ID" value="MFC4501075.1"/>
    <property type="molecule type" value="Genomic_DNA"/>
</dbReference>
<dbReference type="SUPFAM" id="SSF51735">
    <property type="entry name" value="NAD(P)-binding Rossmann-fold domains"/>
    <property type="match status" value="1"/>
</dbReference>
<gene>
    <name evidence="2" type="ORF">ACFPIH_16300</name>
</gene>
<evidence type="ECO:0000313" key="3">
    <source>
        <dbReference type="Proteomes" id="UP001595839"/>
    </source>
</evidence>
<dbReference type="GO" id="GO:0016491">
    <property type="term" value="F:oxidoreductase activity"/>
    <property type="evidence" value="ECO:0007669"/>
    <property type="project" value="UniProtKB-KW"/>
</dbReference>
<dbReference type="SMART" id="SM00829">
    <property type="entry name" value="PKS_ER"/>
    <property type="match status" value="1"/>
</dbReference>
<comment type="caution">
    <text evidence="2">The sequence shown here is derived from an EMBL/GenBank/DDBJ whole genome shotgun (WGS) entry which is preliminary data.</text>
</comment>
<dbReference type="InterPro" id="IPR020843">
    <property type="entry name" value="ER"/>
</dbReference>
<protein>
    <submittedName>
        <fullName evidence="2">NADP-dependent oxidoreductase</fullName>
        <ecNumber evidence="2">1.-.-.-</ecNumber>
    </submittedName>
</protein>
<sequence>MRAAVVTAFGGPEVVRIVETEVPEPTAGQIRIKVAAAALNPVDAVVRSGAVGGDGVRLGLGWDAAGTVDATGPGSDWAVGDAVVALHHGVLKTALGTHAEYVVVDATAVAAAPKTVDAVHASTLPLNALTAAQALDLLDLSPGQTLLVTGAAGAVGGYAVQLAAHQGIQVTALAGEADEQLVTELGAARFAVRGSAATPHDAVLDAAVVGTPALEWVRDQGAYTGVVTQAEPAPVRGIRTATVSVAADGARLAELTALLDAGTLTTRVAETFSLDAATRAHARLAEGGVRGRLVLLP</sequence>
<dbReference type="EC" id="1.-.-.-" evidence="2"/>
<dbReference type="Pfam" id="PF13602">
    <property type="entry name" value="ADH_zinc_N_2"/>
    <property type="match status" value="1"/>
</dbReference>
<name>A0ABV9APC0_9ACTN</name>
<dbReference type="InterPro" id="IPR036291">
    <property type="entry name" value="NAD(P)-bd_dom_sf"/>
</dbReference>
<organism evidence="2 3">
    <name type="scientific">Streptomyces vulcanius</name>
    <dbReference type="NCBI Taxonomy" id="1441876"/>
    <lineage>
        <taxon>Bacteria</taxon>
        <taxon>Bacillati</taxon>
        <taxon>Actinomycetota</taxon>
        <taxon>Actinomycetes</taxon>
        <taxon>Kitasatosporales</taxon>
        <taxon>Streptomycetaceae</taxon>
        <taxon>Streptomyces</taxon>
    </lineage>
</organism>
<dbReference type="PANTHER" id="PTHR43482">
    <property type="entry name" value="PROTEIN AST1-RELATED"/>
    <property type="match status" value="1"/>
</dbReference>
<dbReference type="SUPFAM" id="SSF50129">
    <property type="entry name" value="GroES-like"/>
    <property type="match status" value="1"/>
</dbReference>
<dbReference type="InterPro" id="IPR011032">
    <property type="entry name" value="GroES-like_sf"/>
</dbReference>
<accession>A0ABV9APC0</accession>
<feature type="domain" description="Enoyl reductase (ER)" evidence="1">
    <location>
        <begin position="10"/>
        <end position="295"/>
    </location>
</feature>
<proteinExistence type="predicted"/>
<dbReference type="Pfam" id="PF08240">
    <property type="entry name" value="ADH_N"/>
    <property type="match status" value="1"/>
</dbReference>
<keyword evidence="3" id="KW-1185">Reference proteome</keyword>
<dbReference type="PANTHER" id="PTHR43482:SF1">
    <property type="entry name" value="PROTEIN AST1-RELATED"/>
    <property type="match status" value="1"/>
</dbReference>
<evidence type="ECO:0000313" key="2">
    <source>
        <dbReference type="EMBL" id="MFC4501075.1"/>
    </source>
</evidence>
<dbReference type="CDD" id="cd05289">
    <property type="entry name" value="MDR_like_2"/>
    <property type="match status" value="1"/>
</dbReference>